<evidence type="ECO:0000256" key="4">
    <source>
        <dbReference type="ARBA" id="ARBA00022960"/>
    </source>
</evidence>
<dbReference type="AlphaFoldDB" id="A0A9D2RE46"/>
<name>A0A9D2RE46_9FIRM</name>
<comment type="caution">
    <text evidence="11">The sequence shown here is derived from an EMBL/GenBank/DDBJ whole genome shotgun (WGS) entry which is preliminary data.</text>
</comment>
<evidence type="ECO:0000313" key="12">
    <source>
        <dbReference type="Proteomes" id="UP000823909"/>
    </source>
</evidence>
<keyword evidence="6" id="KW-0961">Cell wall biogenesis/degradation</keyword>
<keyword evidence="3" id="KW-0378">Hydrolase</keyword>
<dbReference type="InterPro" id="IPR018044">
    <property type="entry name" value="Peptidase_S11"/>
</dbReference>
<evidence type="ECO:0000256" key="6">
    <source>
        <dbReference type="ARBA" id="ARBA00023316"/>
    </source>
</evidence>
<dbReference type="GO" id="GO:0009002">
    <property type="term" value="F:serine-type D-Ala-D-Ala carboxypeptidase activity"/>
    <property type="evidence" value="ECO:0007669"/>
    <property type="project" value="InterPro"/>
</dbReference>
<evidence type="ECO:0000259" key="10">
    <source>
        <dbReference type="Pfam" id="PF00768"/>
    </source>
</evidence>
<sequence>MIRRRRRRQRAIASALICLVLLLGAGTAAGTLILDRLHNYTAEYEYEHYNSGFWMGNPFSSDICFAGSDVELDGFEADPEIHSAGLFDIGNNSVLCGYRLFDKVYPASTTKVMTAYVALKYGNLDDVVTVSENAVDFKWDEVTCGLRAGDTVTLYDLLCGLILHSGNDCGAAIAEHISGSIEKFAELMNQEAASLGATGSHFVNPHGLHDDNHYTTAYDLYLIFNACIKDQRFVDIITMDSYTGTLTGADGVRRTETWEPTNLYNSDRHPMPDGIRVLGGKTGTTKLAGNCLIIYDESSEGYPYISVVMGAPSRDVLYAQMDQMMISGING</sequence>
<dbReference type="Proteomes" id="UP000823909">
    <property type="component" value="Unassembled WGS sequence"/>
</dbReference>
<keyword evidence="5" id="KW-0573">Peptidoglycan synthesis</keyword>
<keyword evidence="11" id="KW-0645">Protease</keyword>
<evidence type="ECO:0000313" key="11">
    <source>
        <dbReference type="EMBL" id="HJD42115.1"/>
    </source>
</evidence>
<reference evidence="11" key="1">
    <citation type="journal article" date="2021" name="PeerJ">
        <title>Extensive microbial diversity within the chicken gut microbiome revealed by metagenomics and culture.</title>
        <authorList>
            <person name="Gilroy R."/>
            <person name="Ravi A."/>
            <person name="Getino M."/>
            <person name="Pursley I."/>
            <person name="Horton D.L."/>
            <person name="Alikhan N.F."/>
            <person name="Baker D."/>
            <person name="Gharbi K."/>
            <person name="Hall N."/>
            <person name="Watson M."/>
            <person name="Adriaenssens E.M."/>
            <person name="Foster-Nyarko E."/>
            <person name="Jarju S."/>
            <person name="Secka A."/>
            <person name="Antonio M."/>
            <person name="Oren A."/>
            <person name="Chaudhuri R.R."/>
            <person name="La Ragione R."/>
            <person name="Hildebrand F."/>
            <person name="Pallen M.J."/>
        </authorList>
    </citation>
    <scope>NUCLEOTIDE SEQUENCE</scope>
    <source>
        <strain evidence="11">ChiBcec15-3976</strain>
    </source>
</reference>
<dbReference type="EMBL" id="DWUU01000024">
    <property type="protein sequence ID" value="HJD42115.1"/>
    <property type="molecule type" value="Genomic_DNA"/>
</dbReference>
<dbReference type="PRINTS" id="PR00725">
    <property type="entry name" value="DADACBPTASE1"/>
</dbReference>
<feature type="active site" description="Proton acceptor" evidence="7">
    <location>
        <position position="111"/>
    </location>
</feature>
<dbReference type="PANTHER" id="PTHR21581:SF6">
    <property type="entry name" value="TRAFFICKING PROTEIN PARTICLE COMPLEX SUBUNIT 12"/>
    <property type="match status" value="1"/>
</dbReference>
<dbReference type="GO" id="GO:0009252">
    <property type="term" value="P:peptidoglycan biosynthetic process"/>
    <property type="evidence" value="ECO:0007669"/>
    <property type="project" value="UniProtKB-KW"/>
</dbReference>
<feature type="domain" description="Peptidase S11 D-alanyl-D-alanine carboxypeptidase A N-terminal" evidence="10">
    <location>
        <begin position="83"/>
        <end position="312"/>
    </location>
</feature>
<dbReference type="InterPro" id="IPR001967">
    <property type="entry name" value="Peptidase_S11_N"/>
</dbReference>
<evidence type="ECO:0000256" key="5">
    <source>
        <dbReference type="ARBA" id="ARBA00022984"/>
    </source>
</evidence>
<feature type="active site" evidence="7">
    <location>
        <position position="165"/>
    </location>
</feature>
<dbReference type="InterPro" id="IPR012338">
    <property type="entry name" value="Beta-lactam/transpept-like"/>
</dbReference>
<keyword evidence="2" id="KW-0732">Signal</keyword>
<dbReference type="GO" id="GO:0071555">
    <property type="term" value="P:cell wall organization"/>
    <property type="evidence" value="ECO:0007669"/>
    <property type="project" value="UniProtKB-KW"/>
</dbReference>
<proteinExistence type="inferred from homology"/>
<evidence type="ECO:0000256" key="2">
    <source>
        <dbReference type="ARBA" id="ARBA00022729"/>
    </source>
</evidence>
<accession>A0A9D2RE46</accession>
<keyword evidence="11" id="KW-0121">Carboxypeptidase</keyword>
<dbReference type="GO" id="GO:0008360">
    <property type="term" value="P:regulation of cell shape"/>
    <property type="evidence" value="ECO:0007669"/>
    <property type="project" value="UniProtKB-KW"/>
</dbReference>
<dbReference type="Pfam" id="PF00768">
    <property type="entry name" value="Peptidase_S11"/>
    <property type="match status" value="1"/>
</dbReference>
<gene>
    <name evidence="11" type="ORF">H9910_03785</name>
</gene>
<evidence type="ECO:0000256" key="8">
    <source>
        <dbReference type="PIRSR" id="PIRSR618044-2"/>
    </source>
</evidence>
<feature type="active site" description="Acyl-ester intermediate" evidence="7">
    <location>
        <position position="108"/>
    </location>
</feature>
<dbReference type="SUPFAM" id="SSF56601">
    <property type="entry name" value="beta-lactamase/transpeptidase-like"/>
    <property type="match status" value="1"/>
</dbReference>
<feature type="binding site" evidence="8">
    <location>
        <position position="281"/>
    </location>
    <ligand>
        <name>substrate</name>
    </ligand>
</feature>
<protein>
    <submittedName>
        <fullName evidence="11">D-alanyl-D-alanine carboxypeptidase</fullName>
    </submittedName>
</protein>
<evidence type="ECO:0000256" key="1">
    <source>
        <dbReference type="ARBA" id="ARBA00007164"/>
    </source>
</evidence>
<reference evidence="11" key="2">
    <citation type="submission" date="2021-04" db="EMBL/GenBank/DDBJ databases">
        <authorList>
            <person name="Gilroy R."/>
        </authorList>
    </citation>
    <scope>NUCLEOTIDE SEQUENCE</scope>
    <source>
        <strain evidence="11">ChiBcec15-3976</strain>
    </source>
</reference>
<dbReference type="PANTHER" id="PTHR21581">
    <property type="entry name" value="D-ALANYL-D-ALANINE CARBOXYPEPTIDASE"/>
    <property type="match status" value="1"/>
</dbReference>
<dbReference type="GO" id="GO:0006508">
    <property type="term" value="P:proteolysis"/>
    <property type="evidence" value="ECO:0007669"/>
    <property type="project" value="InterPro"/>
</dbReference>
<organism evidence="11 12">
    <name type="scientific">Candidatus Mediterraneibacter quadrami</name>
    <dbReference type="NCBI Taxonomy" id="2838684"/>
    <lineage>
        <taxon>Bacteria</taxon>
        <taxon>Bacillati</taxon>
        <taxon>Bacillota</taxon>
        <taxon>Clostridia</taxon>
        <taxon>Lachnospirales</taxon>
        <taxon>Lachnospiraceae</taxon>
        <taxon>Mediterraneibacter</taxon>
    </lineage>
</organism>
<comment type="similarity">
    <text evidence="1 9">Belongs to the peptidase S11 family.</text>
</comment>
<evidence type="ECO:0000256" key="3">
    <source>
        <dbReference type="ARBA" id="ARBA00022801"/>
    </source>
</evidence>
<evidence type="ECO:0000256" key="9">
    <source>
        <dbReference type="RuleBase" id="RU004016"/>
    </source>
</evidence>
<keyword evidence="4" id="KW-0133">Cell shape</keyword>
<evidence type="ECO:0000256" key="7">
    <source>
        <dbReference type="PIRSR" id="PIRSR618044-1"/>
    </source>
</evidence>
<dbReference type="Gene3D" id="3.40.710.10">
    <property type="entry name" value="DD-peptidase/beta-lactamase superfamily"/>
    <property type="match status" value="1"/>
</dbReference>